<feature type="domain" description="Cytochrome c" evidence="9">
    <location>
        <begin position="69"/>
        <end position="149"/>
    </location>
</feature>
<organism evidence="10 11">
    <name type="scientific">Pistricoccus aurantiacus</name>
    <dbReference type="NCBI Taxonomy" id="1883414"/>
    <lineage>
        <taxon>Bacteria</taxon>
        <taxon>Pseudomonadati</taxon>
        <taxon>Pseudomonadota</taxon>
        <taxon>Gammaproteobacteria</taxon>
        <taxon>Oceanospirillales</taxon>
        <taxon>Halomonadaceae</taxon>
        <taxon>Pistricoccus</taxon>
    </lineage>
</organism>
<dbReference type="PRINTS" id="PR00607">
    <property type="entry name" value="CYTCHROMECIE"/>
</dbReference>
<dbReference type="PANTHER" id="PTHR40942:SF4">
    <property type="entry name" value="CYTOCHROME C5"/>
    <property type="match status" value="1"/>
</dbReference>
<dbReference type="PANTHER" id="PTHR40942">
    <property type="match status" value="1"/>
</dbReference>
<keyword evidence="8" id="KW-0732">Signal</keyword>
<evidence type="ECO:0000313" key="11">
    <source>
        <dbReference type="Proteomes" id="UP000321272"/>
    </source>
</evidence>
<dbReference type="InterPro" id="IPR036909">
    <property type="entry name" value="Cyt_c-like_dom_sf"/>
</dbReference>
<reference evidence="10 11" key="1">
    <citation type="submission" date="2019-06" db="EMBL/GenBank/DDBJ databases">
        <title>Genome analyses of bacteria isolated from kimchi.</title>
        <authorList>
            <person name="Lee S."/>
            <person name="Ahn S."/>
            <person name="Roh S."/>
        </authorList>
    </citation>
    <scope>NUCLEOTIDE SEQUENCE [LARGE SCALE GENOMIC DNA]</scope>
    <source>
        <strain evidence="10 11">CBA4606</strain>
    </source>
</reference>
<evidence type="ECO:0000256" key="6">
    <source>
        <dbReference type="PROSITE-ProRule" id="PRU00433"/>
    </source>
</evidence>
<keyword evidence="4" id="KW-0249">Electron transport</keyword>
<feature type="signal peptide" evidence="8">
    <location>
        <begin position="1"/>
        <end position="24"/>
    </location>
</feature>
<dbReference type="EMBL" id="CP042382">
    <property type="protein sequence ID" value="QEA38295.1"/>
    <property type="molecule type" value="Genomic_DNA"/>
</dbReference>
<dbReference type="InterPro" id="IPR002323">
    <property type="entry name" value="Cyt_CIE"/>
</dbReference>
<evidence type="ECO:0000256" key="1">
    <source>
        <dbReference type="ARBA" id="ARBA00022448"/>
    </source>
</evidence>
<feature type="region of interest" description="Disordered" evidence="7">
    <location>
        <begin position="161"/>
        <end position="236"/>
    </location>
</feature>
<dbReference type="KEGG" id="paur:FGL86_03875"/>
<keyword evidence="1" id="KW-0813">Transport</keyword>
<dbReference type="Gene3D" id="1.10.760.10">
    <property type="entry name" value="Cytochrome c-like domain"/>
    <property type="match status" value="2"/>
</dbReference>
<evidence type="ECO:0000256" key="2">
    <source>
        <dbReference type="ARBA" id="ARBA00022617"/>
    </source>
</evidence>
<dbReference type="RefSeq" id="WP_147183363.1">
    <property type="nucleotide sequence ID" value="NZ_CP042382.1"/>
</dbReference>
<dbReference type="PROSITE" id="PS51007">
    <property type="entry name" value="CYTC"/>
    <property type="match status" value="2"/>
</dbReference>
<feature type="compositionally biased region" description="Low complexity" evidence="7">
    <location>
        <begin position="164"/>
        <end position="210"/>
    </location>
</feature>
<dbReference type="GO" id="GO:0009055">
    <property type="term" value="F:electron transfer activity"/>
    <property type="evidence" value="ECO:0007669"/>
    <property type="project" value="InterPro"/>
</dbReference>
<dbReference type="Pfam" id="PF00034">
    <property type="entry name" value="Cytochrom_C"/>
    <property type="match status" value="1"/>
</dbReference>
<dbReference type="Proteomes" id="UP000321272">
    <property type="component" value="Chromosome"/>
</dbReference>
<feature type="compositionally biased region" description="Low complexity" evidence="7">
    <location>
        <begin position="219"/>
        <end position="234"/>
    </location>
</feature>
<dbReference type="GO" id="GO:0020037">
    <property type="term" value="F:heme binding"/>
    <property type="evidence" value="ECO:0007669"/>
    <property type="project" value="InterPro"/>
</dbReference>
<keyword evidence="2 6" id="KW-0349">Heme</keyword>
<dbReference type="InterPro" id="IPR009056">
    <property type="entry name" value="Cyt_c-like_dom"/>
</dbReference>
<dbReference type="AlphaFoldDB" id="A0A5B8SS58"/>
<keyword evidence="3 6" id="KW-0479">Metal-binding</keyword>
<evidence type="ECO:0000256" key="3">
    <source>
        <dbReference type="ARBA" id="ARBA00022723"/>
    </source>
</evidence>
<evidence type="ECO:0000256" key="8">
    <source>
        <dbReference type="SAM" id="SignalP"/>
    </source>
</evidence>
<dbReference type="Pfam" id="PF13442">
    <property type="entry name" value="Cytochrome_CBB3"/>
    <property type="match status" value="1"/>
</dbReference>
<dbReference type="GO" id="GO:0005506">
    <property type="term" value="F:iron ion binding"/>
    <property type="evidence" value="ECO:0007669"/>
    <property type="project" value="InterPro"/>
</dbReference>
<evidence type="ECO:0000256" key="4">
    <source>
        <dbReference type="ARBA" id="ARBA00022982"/>
    </source>
</evidence>
<keyword evidence="5 6" id="KW-0408">Iron</keyword>
<proteinExistence type="predicted"/>
<gene>
    <name evidence="10" type="ORF">FGL86_03875</name>
</gene>
<evidence type="ECO:0000256" key="5">
    <source>
        <dbReference type="ARBA" id="ARBA00023004"/>
    </source>
</evidence>
<feature type="domain" description="Cytochrome c" evidence="9">
    <location>
        <begin position="227"/>
        <end position="313"/>
    </location>
</feature>
<name>A0A5B8SS58_9GAMM</name>
<dbReference type="OrthoDB" id="9814708at2"/>
<evidence type="ECO:0000313" key="10">
    <source>
        <dbReference type="EMBL" id="QEA38295.1"/>
    </source>
</evidence>
<sequence length="314" mass="31533">MKFSNLFLGCLATLSLGAASTALAQDAMSREAIAERLAPVGELCRAGEDCGTDTSAPTPVSADSGAASGDAASGEEIYASVCTACHETGAAGSPVRGDEEAWAPRMEQGMATLYDHAINGLNAMPAKGGNPNLSDQEVKDAVNYLTEPVRGDDVAIETDDDAAAGDPAAGDPAGGDATTEGETQTASADTAESEASSSEDTAAAEQAAPEEAGDTTQVAASDDAATGGAAEGSDLPGASKIAVCTTCHGQDGHGTSPMYPNLAGQNATYLENSMKAYRAGERQGGMSAVMTPMAAGLSDEDIKDIAEYYSQQTP</sequence>
<evidence type="ECO:0000256" key="7">
    <source>
        <dbReference type="SAM" id="MobiDB-lite"/>
    </source>
</evidence>
<keyword evidence="11" id="KW-1185">Reference proteome</keyword>
<dbReference type="SUPFAM" id="SSF46626">
    <property type="entry name" value="Cytochrome c"/>
    <property type="match status" value="2"/>
</dbReference>
<protein>
    <submittedName>
        <fullName evidence="10">C-type cytochrome</fullName>
    </submittedName>
</protein>
<evidence type="ECO:0000259" key="9">
    <source>
        <dbReference type="PROSITE" id="PS51007"/>
    </source>
</evidence>
<feature type="chain" id="PRO_5022687864" evidence="8">
    <location>
        <begin position="25"/>
        <end position="314"/>
    </location>
</feature>
<accession>A0A5B8SS58</accession>
<feature type="region of interest" description="Disordered" evidence="7">
    <location>
        <begin position="49"/>
        <end position="69"/>
    </location>
</feature>